<name>M8B9A5_AEGTA</name>
<sequence>MGSSMVLLDHEIDFTPDEAASRGESVPYPWGFWEGSGPPNRKAISDQVIKYLRTFKARAIVDNPPELSFLHILVPPQSLPLPLPYMGLDSGRISTSPARTRTWILPSRGLAVEVVCQRMGLAVREPSPSIQQILLDLCFSYRGSILCWVDLLKGMLLCDLNHDCNNKFSFINLPQDCPAYDVNPEYPDSVRPDEFRSMTCVCAAHIKLIALDEYGLELILWTLSPDLSGWTMTCKYNVEKIWANVSYQSAGLRQFAPSLPVLSIHQDGVVYLVVNDESIVDRRLVHKGQYLLRFDMENDEVHVSPQPTRRICSQLFASEFSAHQHTAFTASHPVI</sequence>
<reference evidence="1" key="1">
    <citation type="submission" date="2015-06" db="UniProtKB">
        <authorList>
            <consortium name="EnsemblPlants"/>
        </authorList>
    </citation>
    <scope>IDENTIFICATION</scope>
</reference>
<protein>
    <submittedName>
        <fullName evidence="1">Uncharacterized protein</fullName>
    </submittedName>
</protein>
<dbReference type="PANTHER" id="PTHR33086:SF43">
    <property type="entry name" value="DUF1618 DOMAIN-CONTAINING PROTEIN"/>
    <property type="match status" value="1"/>
</dbReference>
<proteinExistence type="predicted"/>
<dbReference type="ExpressionAtlas" id="M8B9A5">
    <property type="expression patterns" value="baseline"/>
</dbReference>
<dbReference type="AlphaFoldDB" id="M8B9A5"/>
<evidence type="ECO:0000313" key="1">
    <source>
        <dbReference type="EnsemblPlants" id="EMT10591"/>
    </source>
</evidence>
<dbReference type="EnsemblPlants" id="EMT10591">
    <property type="protein sequence ID" value="EMT10591"/>
    <property type="gene ID" value="F775_02249"/>
</dbReference>
<organism evidence="1">
    <name type="scientific">Aegilops tauschii</name>
    <name type="common">Tausch's goatgrass</name>
    <name type="synonym">Aegilops squarrosa</name>
    <dbReference type="NCBI Taxonomy" id="37682"/>
    <lineage>
        <taxon>Eukaryota</taxon>
        <taxon>Viridiplantae</taxon>
        <taxon>Streptophyta</taxon>
        <taxon>Embryophyta</taxon>
        <taxon>Tracheophyta</taxon>
        <taxon>Spermatophyta</taxon>
        <taxon>Magnoliopsida</taxon>
        <taxon>Liliopsida</taxon>
        <taxon>Poales</taxon>
        <taxon>Poaceae</taxon>
        <taxon>BOP clade</taxon>
        <taxon>Pooideae</taxon>
        <taxon>Triticodae</taxon>
        <taxon>Triticeae</taxon>
        <taxon>Triticinae</taxon>
        <taxon>Aegilops</taxon>
    </lineage>
</organism>
<dbReference type="Pfam" id="PF07762">
    <property type="entry name" value="DUF1618"/>
    <property type="match status" value="1"/>
</dbReference>
<dbReference type="InterPro" id="IPR011676">
    <property type="entry name" value="DUF1618"/>
</dbReference>
<accession>M8B9A5</accession>
<dbReference type="PANTHER" id="PTHR33086">
    <property type="entry name" value="OS05G0468200 PROTEIN-RELATED"/>
    <property type="match status" value="1"/>
</dbReference>